<comment type="caution">
    <text evidence="1">The sequence shown here is derived from an EMBL/GenBank/DDBJ whole genome shotgun (WGS) entry which is preliminary data.</text>
</comment>
<accession>A0AAV1RC41</accession>
<dbReference type="EMBL" id="CAWUPB010000913">
    <property type="protein sequence ID" value="CAK7333083.1"/>
    <property type="molecule type" value="Genomic_DNA"/>
</dbReference>
<dbReference type="AlphaFoldDB" id="A0AAV1RC41"/>
<gene>
    <name evidence="1" type="ORF">DCAF_LOCUS9307</name>
</gene>
<proteinExistence type="predicted"/>
<reference evidence="1 2" key="1">
    <citation type="submission" date="2024-01" db="EMBL/GenBank/DDBJ databases">
        <authorList>
            <person name="Waweru B."/>
        </authorList>
    </citation>
    <scope>NUCLEOTIDE SEQUENCE [LARGE SCALE GENOMIC DNA]</scope>
</reference>
<dbReference type="Proteomes" id="UP001314170">
    <property type="component" value="Unassembled WGS sequence"/>
</dbReference>
<protein>
    <submittedName>
        <fullName evidence="1">Uncharacterized protein</fullName>
    </submittedName>
</protein>
<organism evidence="1 2">
    <name type="scientific">Dovyalis caffra</name>
    <dbReference type="NCBI Taxonomy" id="77055"/>
    <lineage>
        <taxon>Eukaryota</taxon>
        <taxon>Viridiplantae</taxon>
        <taxon>Streptophyta</taxon>
        <taxon>Embryophyta</taxon>
        <taxon>Tracheophyta</taxon>
        <taxon>Spermatophyta</taxon>
        <taxon>Magnoliopsida</taxon>
        <taxon>eudicotyledons</taxon>
        <taxon>Gunneridae</taxon>
        <taxon>Pentapetalae</taxon>
        <taxon>rosids</taxon>
        <taxon>fabids</taxon>
        <taxon>Malpighiales</taxon>
        <taxon>Salicaceae</taxon>
        <taxon>Flacourtieae</taxon>
        <taxon>Dovyalis</taxon>
    </lineage>
</organism>
<keyword evidence="2" id="KW-1185">Reference proteome</keyword>
<evidence type="ECO:0000313" key="2">
    <source>
        <dbReference type="Proteomes" id="UP001314170"/>
    </source>
</evidence>
<sequence>MALKAFPESLVLLRHQRIELDEDNNSPSTIQFRMRSNSKHQEIRVLEWIIYDIKERTCEILLKNVTDCKKRWFIDVEIVANGNGFPYDKLCRNCSREVSDGWTDYCQTRL</sequence>
<evidence type="ECO:0000313" key="1">
    <source>
        <dbReference type="EMBL" id="CAK7333083.1"/>
    </source>
</evidence>
<name>A0AAV1RC41_9ROSI</name>